<keyword evidence="5" id="KW-1185">Reference proteome</keyword>
<dbReference type="Gene3D" id="2.120.10.30">
    <property type="entry name" value="TolB, C-terminal domain"/>
    <property type="match status" value="1"/>
</dbReference>
<dbReference type="PROSITE" id="PS51257">
    <property type="entry name" value="PROKAR_LIPOPROTEIN"/>
    <property type="match status" value="1"/>
</dbReference>
<dbReference type="InterPro" id="IPR011042">
    <property type="entry name" value="6-blade_b-propeller_TolB-like"/>
</dbReference>
<evidence type="ECO:0000313" key="4">
    <source>
        <dbReference type="EMBL" id="KAA9377246.1"/>
    </source>
</evidence>
<sequence length="389" mass="40439">MGRLSAALLAVALPVVAGCGQGGEAGRTPPPLPAASTPGGSGGSGAGTGAATGTETGPDGAATADATGRPRTLVRGLSVPWAIAFLPGGDALVTERESARLLRITPTGRVREAGVIEGVSASGEGGLLGVAVSPRYATDHHVFVYLTSGDDNRIVRYRYDGRLSERRVIVTGIPKGAIHNGGRLAFGPDGYLYASTGETGERGMAQDRNALGGKILRMTPDGRPAPGNPFGTLVWSYGHRNVQGLAWDERGHMYATEFGQNTYDEINLVEKGRNYGWPEVEGVGGRPEYADPLLTWSTDQASPSGLAYARGALWAAALRGERLWRVPVDGSGRAGRPTALYDGEYGRLRAVAAAPDGTLWVSTSNRDGRGSPRDGDDRILVVAAAAPPS</sequence>
<feature type="compositionally biased region" description="Gly residues" evidence="1">
    <location>
        <begin position="39"/>
        <end position="50"/>
    </location>
</feature>
<dbReference type="InterPro" id="IPR012938">
    <property type="entry name" value="Glc/Sorbosone_DH"/>
</dbReference>
<reference evidence="4 5" key="1">
    <citation type="submission" date="2019-09" db="EMBL/GenBank/DDBJ databases">
        <title>Screening of Novel Bioactive Compounds from Soil-Associated.</title>
        <authorList>
            <person name="Gong X."/>
        </authorList>
    </citation>
    <scope>NUCLEOTIDE SEQUENCE [LARGE SCALE GENOMIC DNA]</scope>
    <source>
        <strain evidence="4 5">Gxj-6</strain>
    </source>
</reference>
<dbReference type="InterPro" id="IPR011041">
    <property type="entry name" value="Quinoprot_gluc/sorb_DH_b-prop"/>
</dbReference>
<dbReference type="PANTHER" id="PTHR19328:SF13">
    <property type="entry name" value="HIPL1 PROTEIN"/>
    <property type="match status" value="1"/>
</dbReference>
<dbReference type="Proteomes" id="UP000327011">
    <property type="component" value="Unassembled WGS sequence"/>
</dbReference>
<evidence type="ECO:0000313" key="5">
    <source>
        <dbReference type="Proteomes" id="UP000327011"/>
    </source>
</evidence>
<dbReference type="AlphaFoldDB" id="A0A5J5K3G2"/>
<keyword evidence="2" id="KW-0732">Signal</keyword>
<feature type="domain" description="Glucose/Sorbosone dehydrogenase" evidence="3">
    <location>
        <begin position="77"/>
        <end position="369"/>
    </location>
</feature>
<feature type="region of interest" description="Disordered" evidence="1">
    <location>
        <begin position="24"/>
        <end position="68"/>
    </location>
</feature>
<dbReference type="EMBL" id="VYTZ01000007">
    <property type="protein sequence ID" value="KAA9377246.1"/>
    <property type="molecule type" value="Genomic_DNA"/>
</dbReference>
<feature type="compositionally biased region" description="Low complexity" evidence="1">
    <location>
        <begin position="51"/>
        <end position="68"/>
    </location>
</feature>
<name>A0A5J5K3G2_9ACTN</name>
<feature type="signal peptide" evidence="2">
    <location>
        <begin position="1"/>
        <end position="17"/>
    </location>
</feature>
<evidence type="ECO:0000256" key="1">
    <source>
        <dbReference type="SAM" id="MobiDB-lite"/>
    </source>
</evidence>
<evidence type="ECO:0000259" key="3">
    <source>
        <dbReference type="Pfam" id="PF07995"/>
    </source>
</evidence>
<organism evidence="4 5">
    <name type="scientific">Microbispora cellulosiformans</name>
    <dbReference type="NCBI Taxonomy" id="2614688"/>
    <lineage>
        <taxon>Bacteria</taxon>
        <taxon>Bacillati</taxon>
        <taxon>Actinomycetota</taxon>
        <taxon>Actinomycetes</taxon>
        <taxon>Streptosporangiales</taxon>
        <taxon>Streptosporangiaceae</taxon>
        <taxon>Microbispora</taxon>
    </lineage>
</organism>
<feature type="chain" id="PRO_5039530988" evidence="2">
    <location>
        <begin position="18"/>
        <end position="389"/>
    </location>
</feature>
<dbReference type="Pfam" id="PF07995">
    <property type="entry name" value="GSDH"/>
    <property type="match status" value="1"/>
</dbReference>
<comment type="caution">
    <text evidence="4">The sequence shown here is derived from an EMBL/GenBank/DDBJ whole genome shotgun (WGS) entry which is preliminary data.</text>
</comment>
<dbReference type="SUPFAM" id="SSF50952">
    <property type="entry name" value="Soluble quinoprotein glucose dehydrogenase"/>
    <property type="match status" value="1"/>
</dbReference>
<gene>
    <name evidence="4" type="ORF">F5972_22215</name>
</gene>
<dbReference type="PANTHER" id="PTHR19328">
    <property type="entry name" value="HEDGEHOG-INTERACTING PROTEIN"/>
    <property type="match status" value="1"/>
</dbReference>
<protein>
    <submittedName>
        <fullName evidence="4">PQQ-dependent sugar dehydrogenase</fullName>
    </submittedName>
</protein>
<accession>A0A5J5K3G2</accession>
<proteinExistence type="predicted"/>
<evidence type="ECO:0000256" key="2">
    <source>
        <dbReference type="SAM" id="SignalP"/>
    </source>
</evidence>